<evidence type="ECO:0000256" key="1">
    <source>
        <dbReference type="SAM" id="SignalP"/>
    </source>
</evidence>
<feature type="chain" id="PRO_5047331832" evidence="1">
    <location>
        <begin position="25"/>
        <end position="261"/>
    </location>
</feature>
<organism evidence="2 3">
    <name type="scientific">Terrimonas ginsenosidimutans</name>
    <dbReference type="NCBI Taxonomy" id="2908004"/>
    <lineage>
        <taxon>Bacteria</taxon>
        <taxon>Pseudomonadati</taxon>
        <taxon>Bacteroidota</taxon>
        <taxon>Chitinophagia</taxon>
        <taxon>Chitinophagales</taxon>
        <taxon>Chitinophagaceae</taxon>
        <taxon>Terrimonas</taxon>
    </lineage>
</organism>
<dbReference type="PROSITE" id="PS51257">
    <property type="entry name" value="PROKAR_LIPOPROTEIN"/>
    <property type="match status" value="1"/>
</dbReference>
<dbReference type="RefSeq" id="WP_237870642.1">
    <property type="nucleotide sequence ID" value="NZ_JAKLTR010000004.1"/>
</dbReference>
<reference evidence="2" key="1">
    <citation type="submission" date="2022-01" db="EMBL/GenBank/DDBJ databases">
        <authorList>
            <person name="Jo J.-H."/>
            <person name="Im W.-T."/>
        </authorList>
    </citation>
    <scope>NUCLEOTIDE SEQUENCE</scope>
    <source>
        <strain evidence="2">NA20</strain>
    </source>
</reference>
<sequence>MKRTRNLLATAFMLTILSCGQGEADSTNTDDPSDTPVTVPVTNISATKDQSERRARSEAICKANGIPVYKNPNSLFVEPEEKVTLRTQDEVVDRALALCYIGLKSEGLGQEQLDKMDKDYGISAKLSPNEKAYATAKQATEQQKIDGLWRYESLHVLLWALGYVDSLSFPDKICNVGDDVKIIYELKESGFRQKARLRSKKEILDQADLILRFDWACVSANLEGKPMPGRLDKGVVFERHHTLNWLIQYMNQNWDDVTTDT</sequence>
<dbReference type="InterPro" id="IPR025368">
    <property type="entry name" value="DUF4272"/>
</dbReference>
<keyword evidence="3" id="KW-1185">Reference proteome</keyword>
<proteinExistence type="predicted"/>
<dbReference type="Pfam" id="PF14094">
    <property type="entry name" value="DUF4272"/>
    <property type="match status" value="1"/>
</dbReference>
<evidence type="ECO:0000313" key="2">
    <source>
        <dbReference type="EMBL" id="MCG2614331.1"/>
    </source>
</evidence>
<keyword evidence="1" id="KW-0732">Signal</keyword>
<name>A0ABS9KPR8_9BACT</name>
<dbReference type="EMBL" id="JAKLTR010000004">
    <property type="protein sequence ID" value="MCG2614331.1"/>
    <property type="molecule type" value="Genomic_DNA"/>
</dbReference>
<accession>A0ABS9KPR8</accession>
<evidence type="ECO:0000313" key="3">
    <source>
        <dbReference type="Proteomes" id="UP001165367"/>
    </source>
</evidence>
<comment type="caution">
    <text evidence="2">The sequence shown here is derived from an EMBL/GenBank/DDBJ whole genome shotgun (WGS) entry which is preliminary data.</text>
</comment>
<protein>
    <submittedName>
        <fullName evidence="2">DUF4272 domain-containing protein</fullName>
    </submittedName>
</protein>
<dbReference type="Proteomes" id="UP001165367">
    <property type="component" value="Unassembled WGS sequence"/>
</dbReference>
<feature type="signal peptide" evidence="1">
    <location>
        <begin position="1"/>
        <end position="24"/>
    </location>
</feature>
<gene>
    <name evidence="2" type="ORF">LZZ85_08555</name>
</gene>